<dbReference type="PANTHER" id="PTHR23278">
    <property type="entry name" value="SIDESTEP PROTEIN"/>
    <property type="match status" value="1"/>
</dbReference>
<dbReference type="Pfam" id="PF08205">
    <property type="entry name" value="C2-set_2"/>
    <property type="match status" value="1"/>
</dbReference>
<dbReference type="InterPro" id="IPR036179">
    <property type="entry name" value="Ig-like_dom_sf"/>
</dbReference>
<keyword evidence="3" id="KW-1015">Disulfide bond</keyword>
<dbReference type="InterPro" id="IPR003599">
    <property type="entry name" value="Ig_sub"/>
</dbReference>
<proteinExistence type="predicted"/>
<dbReference type="InterPro" id="IPR007110">
    <property type="entry name" value="Ig-like_dom"/>
</dbReference>
<dbReference type="GO" id="GO:0016020">
    <property type="term" value="C:membrane"/>
    <property type="evidence" value="ECO:0007669"/>
    <property type="project" value="UniProtKB-SubCell"/>
</dbReference>
<dbReference type="InterPro" id="IPR013162">
    <property type="entry name" value="CD80_C2-set"/>
</dbReference>
<dbReference type="PROSITE" id="PS50835">
    <property type="entry name" value="IG_LIKE"/>
    <property type="match status" value="3"/>
</dbReference>
<dbReference type="InterPro" id="IPR036116">
    <property type="entry name" value="FN3_sf"/>
</dbReference>
<dbReference type="InterPro" id="IPR003961">
    <property type="entry name" value="FN3_dom"/>
</dbReference>
<sequence>MDTGEIVKGYLGPFQIGSRLSLNCQVKGGKPPPNLIWYRDEVRLLASAWESYDSISDTPITNNNLTIISLERSDVHTKLLCQSWNYPGTLYGSSVELDLTYQAQSVAILHKNNILKAGSQHQFTCESHGSRPPAVLSWWLDNEQFETKAHSVQITESTSGESTISTLMYTPLPEDTVKTLHCRATNPELLNGVIEDTWSLNVQIYPPIVKIKLGASLIADDIRQGVDVYFKCIIKANPPPKTKIVTWLHNGEILKKTRGNDIRARLVLPSVNDPSVLVLQGVKKAARGNYSCVVGNGVPSHDHVVQSQPVFLDVKFPPVCKPQEAKVYGVAKMETAHIACNVEANPPDVDFRWTFNNSAGGKTKYGTLMCWSSNSVGEQNAPCVFHIIAAGKPEAVQNCSIVNESTDSFGVNCSPGFNGGLPQHFTLAVYKVGEDQSRTLVANLSSPTPHFTVTGLEPGSNFIGSLLGHNVKGMGVPTTIRVYTLKLPEKLIPPIEPTPSNGKKEIL</sequence>
<keyword evidence="5" id="KW-1185">Reference proteome</keyword>
<dbReference type="Pfam" id="PF13927">
    <property type="entry name" value="Ig_3"/>
    <property type="match status" value="1"/>
</dbReference>
<dbReference type="OrthoDB" id="6434226at2759"/>
<evidence type="ECO:0000256" key="2">
    <source>
        <dbReference type="ARBA" id="ARBA00023136"/>
    </source>
</evidence>
<dbReference type="SMART" id="SM00409">
    <property type="entry name" value="IG"/>
    <property type="match status" value="3"/>
</dbReference>
<dbReference type="InterPro" id="IPR013783">
    <property type="entry name" value="Ig-like_fold"/>
</dbReference>
<dbReference type="Gene3D" id="2.60.40.10">
    <property type="entry name" value="Immunoglobulins"/>
    <property type="match status" value="4"/>
</dbReference>
<dbReference type="SUPFAM" id="SSF48726">
    <property type="entry name" value="Immunoglobulin"/>
    <property type="match status" value="4"/>
</dbReference>
<reference evidence="4" key="1">
    <citation type="submission" date="2021-02" db="EMBL/GenBank/DDBJ databases">
        <authorList>
            <person name="Bekaert M."/>
        </authorList>
    </citation>
    <scope>NUCLEOTIDE SEQUENCE</scope>
    <source>
        <strain evidence="4">IoA-00</strain>
    </source>
</reference>
<dbReference type="EMBL" id="HG994581">
    <property type="protein sequence ID" value="CAF2873315.1"/>
    <property type="molecule type" value="Genomic_DNA"/>
</dbReference>
<evidence type="ECO:0000313" key="4">
    <source>
        <dbReference type="EMBL" id="CAF2873315.1"/>
    </source>
</evidence>
<dbReference type="InterPro" id="IPR003598">
    <property type="entry name" value="Ig_sub2"/>
</dbReference>
<evidence type="ECO:0000313" key="5">
    <source>
        <dbReference type="Proteomes" id="UP000675881"/>
    </source>
</evidence>
<dbReference type="PROSITE" id="PS50853">
    <property type="entry name" value="FN3"/>
    <property type="match status" value="1"/>
</dbReference>
<gene>
    <name evidence="4" type="ORF">LSAA_6601</name>
</gene>
<dbReference type="AlphaFoldDB" id="A0A7R8H522"/>
<comment type="subcellular location">
    <subcellularLocation>
        <location evidence="1">Membrane</location>
        <topology evidence="1">Single-pass membrane protein</topology>
    </subcellularLocation>
</comment>
<dbReference type="SMART" id="SM00408">
    <property type="entry name" value="IGc2"/>
    <property type="match status" value="2"/>
</dbReference>
<dbReference type="InterPro" id="IPR013151">
    <property type="entry name" value="Immunoglobulin_dom"/>
</dbReference>
<dbReference type="Proteomes" id="UP000675881">
    <property type="component" value="Chromosome 2"/>
</dbReference>
<organism evidence="4 5">
    <name type="scientific">Lepeophtheirus salmonis</name>
    <name type="common">Salmon louse</name>
    <name type="synonym">Caligus salmonis</name>
    <dbReference type="NCBI Taxonomy" id="72036"/>
    <lineage>
        <taxon>Eukaryota</taxon>
        <taxon>Metazoa</taxon>
        <taxon>Ecdysozoa</taxon>
        <taxon>Arthropoda</taxon>
        <taxon>Crustacea</taxon>
        <taxon>Multicrustacea</taxon>
        <taxon>Hexanauplia</taxon>
        <taxon>Copepoda</taxon>
        <taxon>Siphonostomatoida</taxon>
        <taxon>Caligidae</taxon>
        <taxon>Lepeophtheirus</taxon>
    </lineage>
</organism>
<dbReference type="PANTHER" id="PTHR23278:SF19">
    <property type="entry name" value="OBSCURIN"/>
    <property type="match status" value="1"/>
</dbReference>
<name>A0A7R8H522_LEPSM</name>
<dbReference type="Pfam" id="PF00047">
    <property type="entry name" value="ig"/>
    <property type="match status" value="1"/>
</dbReference>
<evidence type="ECO:0000256" key="3">
    <source>
        <dbReference type="ARBA" id="ARBA00023157"/>
    </source>
</evidence>
<dbReference type="SUPFAM" id="SSF49265">
    <property type="entry name" value="Fibronectin type III"/>
    <property type="match status" value="1"/>
</dbReference>
<evidence type="ECO:0000256" key="1">
    <source>
        <dbReference type="ARBA" id="ARBA00004167"/>
    </source>
</evidence>
<keyword evidence="2" id="KW-0472">Membrane</keyword>
<accession>A0A7R8H522</accession>
<protein>
    <submittedName>
        <fullName evidence="4">(salmon louse) hypothetical protein</fullName>
    </submittedName>
</protein>
<dbReference type="CDD" id="cd00063">
    <property type="entry name" value="FN3"/>
    <property type="match status" value="1"/>
</dbReference>